<dbReference type="Proteomes" id="UP000177159">
    <property type="component" value="Unassembled WGS sequence"/>
</dbReference>
<dbReference type="EMBL" id="MFZM01000030">
    <property type="protein sequence ID" value="OGK22883.1"/>
    <property type="molecule type" value="Genomic_DNA"/>
</dbReference>
<reference evidence="2 3" key="1">
    <citation type="journal article" date="2016" name="Nat. Commun.">
        <title>Thousands of microbial genomes shed light on interconnected biogeochemical processes in an aquifer system.</title>
        <authorList>
            <person name="Anantharaman K."/>
            <person name="Brown C.T."/>
            <person name="Hug L.A."/>
            <person name="Sharon I."/>
            <person name="Castelle C.J."/>
            <person name="Probst A.J."/>
            <person name="Thomas B.C."/>
            <person name="Singh A."/>
            <person name="Wilkins M.J."/>
            <person name="Karaoz U."/>
            <person name="Brodie E.L."/>
            <person name="Williams K.H."/>
            <person name="Hubbard S.S."/>
            <person name="Banfield J.F."/>
        </authorList>
    </citation>
    <scope>NUCLEOTIDE SEQUENCE [LARGE SCALE GENOMIC DNA]</scope>
</reference>
<keyword evidence="1" id="KW-0472">Membrane</keyword>
<keyword evidence="1" id="KW-1133">Transmembrane helix</keyword>
<comment type="caution">
    <text evidence="2">The sequence shown here is derived from an EMBL/GenBank/DDBJ whole genome shotgun (WGS) entry which is preliminary data.</text>
</comment>
<evidence type="ECO:0000256" key="1">
    <source>
        <dbReference type="SAM" id="Phobius"/>
    </source>
</evidence>
<proteinExistence type="predicted"/>
<protein>
    <submittedName>
        <fullName evidence="2">Uncharacterized protein</fullName>
    </submittedName>
</protein>
<name>A0A1F7GVH8_9BACT</name>
<feature type="transmembrane region" description="Helical" evidence="1">
    <location>
        <begin position="6"/>
        <end position="30"/>
    </location>
</feature>
<keyword evidence="1" id="KW-0812">Transmembrane</keyword>
<evidence type="ECO:0000313" key="2">
    <source>
        <dbReference type="EMBL" id="OGK22883.1"/>
    </source>
</evidence>
<organism evidence="2 3">
    <name type="scientific">Candidatus Roizmanbacteria bacterium RIFCSPHIGHO2_02_FULL_37_24</name>
    <dbReference type="NCBI Taxonomy" id="1802037"/>
    <lineage>
        <taxon>Bacteria</taxon>
        <taxon>Candidatus Roizmaniibacteriota</taxon>
    </lineage>
</organism>
<sequence length="247" mass="27393">MKYSSSFLATFSIFFTTFVIAILFNVNVFYHVSKGILGAKTYTAPTTFTGKPSSPDIIHDQGAIVKRDNFSITTAPGTVPFDSYVSVGCSSSSNPISIANYWQVTPICEVFFRSQHNDAKYLSPLKSSIVSRKYTVESLRYFGVFFLPETSLKLVKSTDGGQTWTMLRNSVVDIENDTVSAITEANGAFMLMTGFVEPTTYYSYSEVKGVSTPYQSEGFTFTGFMKKLNSTISKITTSLLNTIFSFY</sequence>
<gene>
    <name evidence="2" type="ORF">A3C24_03395</name>
</gene>
<accession>A0A1F7GVH8</accession>
<evidence type="ECO:0000313" key="3">
    <source>
        <dbReference type="Proteomes" id="UP000177159"/>
    </source>
</evidence>
<dbReference type="AlphaFoldDB" id="A0A1F7GVH8"/>